<dbReference type="PANTHER" id="PTHR34473">
    <property type="entry name" value="UPF0699 TRANSMEMBRANE PROTEIN YDBS"/>
    <property type="match status" value="1"/>
</dbReference>
<feature type="transmembrane region" description="Helical" evidence="1">
    <location>
        <begin position="349"/>
        <end position="367"/>
    </location>
</feature>
<feature type="transmembrane region" description="Helical" evidence="1">
    <location>
        <begin position="221"/>
        <end position="243"/>
    </location>
</feature>
<evidence type="ECO:0000313" key="3">
    <source>
        <dbReference type="EMBL" id="APM40248.1"/>
    </source>
</evidence>
<dbReference type="PIRSF" id="PIRSF026631">
    <property type="entry name" value="UCP026631"/>
    <property type="match status" value="1"/>
</dbReference>
<dbReference type="PANTHER" id="PTHR34473:SF2">
    <property type="entry name" value="UPF0699 TRANSMEMBRANE PROTEIN YDBT"/>
    <property type="match status" value="1"/>
</dbReference>
<proteinExistence type="predicted"/>
<accession>A0A1L5FB52</accession>
<gene>
    <name evidence="3" type="ORF">BS101_16640</name>
</gene>
<keyword evidence="1" id="KW-1133">Transmembrane helix</keyword>
<evidence type="ECO:0000259" key="2">
    <source>
        <dbReference type="Pfam" id="PF03703"/>
    </source>
</evidence>
<reference evidence="3 4" key="1">
    <citation type="submission" date="2016-12" db="EMBL/GenBank/DDBJ databases">
        <title>Complete genome sequence of Clostridium kluyveri JZZ isolated from the pit mud of a Chinese flavor liquor-making factory.</title>
        <authorList>
            <person name="Wang Y."/>
        </authorList>
    </citation>
    <scope>NUCLEOTIDE SEQUENCE [LARGE SCALE GENOMIC DNA]</scope>
    <source>
        <strain evidence="3 4">JZZ</strain>
    </source>
</reference>
<keyword evidence="1" id="KW-0812">Transmembrane</keyword>
<feature type="domain" description="YdbS-like PH" evidence="2">
    <location>
        <begin position="62"/>
        <end position="139"/>
    </location>
</feature>
<name>A0A1L5FB52_CLOKL</name>
<dbReference type="InterPro" id="IPR014529">
    <property type="entry name" value="UCP026631"/>
</dbReference>
<dbReference type="InterPro" id="IPR005182">
    <property type="entry name" value="YdbS-like_PH"/>
</dbReference>
<organism evidence="3 4">
    <name type="scientific">Clostridium kluyveri</name>
    <dbReference type="NCBI Taxonomy" id="1534"/>
    <lineage>
        <taxon>Bacteria</taxon>
        <taxon>Bacillati</taxon>
        <taxon>Bacillota</taxon>
        <taxon>Clostridia</taxon>
        <taxon>Eubacteriales</taxon>
        <taxon>Clostridiaceae</taxon>
        <taxon>Clostridium</taxon>
    </lineage>
</organism>
<feature type="domain" description="YdbS-like PH" evidence="2">
    <location>
        <begin position="245"/>
        <end position="326"/>
    </location>
</feature>
<feature type="transmembrane region" description="Helical" evidence="1">
    <location>
        <begin position="12"/>
        <end position="34"/>
    </location>
</feature>
<dbReference type="Proteomes" id="UP000184604">
    <property type="component" value="Chromosome"/>
</dbReference>
<dbReference type="OrthoDB" id="1932701at2"/>
<evidence type="ECO:0000313" key="4">
    <source>
        <dbReference type="Proteomes" id="UP000184604"/>
    </source>
</evidence>
<sequence length="467" mass="54936">MNKIERNHILRLFYDFINMIKNFIFLAIISIGVLITKIGFIKSILISAILIIVIILYQFLAWRKNFFIVKTNSIYHEEGTFSIKKIEIPLDRINTIDISQKLLERIFKVATIKIDTGDTNKDSELKFTLDKDKTETLKNILLKNQNITTNTPEEDNQLYYILSSKHLLIYSLISNSLFKGLGLLLVAQQFLDDYFKAFTNINTSDYINKLQKYKIYNNIKIIFFFVITLIFISLCLSIIYNFFKYYNFKMWADEKNIYINYGALNKKSYNFYKEKVKGIHIKQTILMQYFKFFTLEIESIGYGDEEGEKSILYPICNASLKNHILKNILEEFQYTGEINKPPKNTYFRFLYKKFILWAVTATICFFIKSKFALLSFIFLLFLFIMGHLEFKNTAFGMDKNIVYMCCHGFNKTQSLLKINAVQSMTLSYSYFQYNKGLCNYSVILYSSSFGKTLQVKNLKNNLARGVF</sequence>
<dbReference type="Pfam" id="PF03703">
    <property type="entry name" value="bPH_2"/>
    <property type="match status" value="2"/>
</dbReference>
<keyword evidence="1" id="KW-0472">Membrane</keyword>
<evidence type="ECO:0000256" key="1">
    <source>
        <dbReference type="SAM" id="Phobius"/>
    </source>
</evidence>
<dbReference type="EMBL" id="CP018335">
    <property type="protein sequence ID" value="APM40248.1"/>
    <property type="molecule type" value="Genomic_DNA"/>
</dbReference>
<dbReference type="AlphaFoldDB" id="A0A1L5FB52"/>
<feature type="transmembrane region" description="Helical" evidence="1">
    <location>
        <begin position="167"/>
        <end position="187"/>
    </location>
</feature>
<protein>
    <recommendedName>
        <fullName evidence="2">YdbS-like PH domain-containing protein</fullName>
    </recommendedName>
</protein>
<feature type="transmembrane region" description="Helical" evidence="1">
    <location>
        <begin position="40"/>
        <end position="60"/>
    </location>
</feature>